<sequence length="66" mass="6725">MADAMDVDGPVGPVTKGPKGKTAVAGKEGVERFTVKKTAPSLGESATTLSTFTVSLDGSRLDKFAP</sequence>
<dbReference type="Proteomes" id="UP001234202">
    <property type="component" value="Unassembled WGS sequence"/>
</dbReference>
<name>A0ACC2XBC8_9TREE</name>
<protein>
    <submittedName>
        <fullName evidence="1">Uncharacterized protein</fullName>
    </submittedName>
</protein>
<comment type="caution">
    <text evidence="1">The sequence shown here is derived from an EMBL/GenBank/DDBJ whole genome shotgun (WGS) entry which is preliminary data.</text>
</comment>
<evidence type="ECO:0000313" key="2">
    <source>
        <dbReference type="Proteomes" id="UP001234202"/>
    </source>
</evidence>
<evidence type="ECO:0000313" key="1">
    <source>
        <dbReference type="EMBL" id="KAJ9121123.1"/>
    </source>
</evidence>
<accession>A0ACC2XBC8</accession>
<organism evidence="1 2">
    <name type="scientific">Naganishia onofrii</name>
    <dbReference type="NCBI Taxonomy" id="1851511"/>
    <lineage>
        <taxon>Eukaryota</taxon>
        <taxon>Fungi</taxon>
        <taxon>Dikarya</taxon>
        <taxon>Basidiomycota</taxon>
        <taxon>Agaricomycotina</taxon>
        <taxon>Tremellomycetes</taxon>
        <taxon>Filobasidiales</taxon>
        <taxon>Filobasidiaceae</taxon>
        <taxon>Naganishia</taxon>
    </lineage>
</organism>
<reference evidence="1" key="1">
    <citation type="submission" date="2023-04" db="EMBL/GenBank/DDBJ databases">
        <title>Draft Genome sequencing of Naganishia species isolated from polar environments using Oxford Nanopore Technology.</title>
        <authorList>
            <person name="Leo P."/>
            <person name="Venkateswaran K."/>
        </authorList>
    </citation>
    <scope>NUCLEOTIDE SEQUENCE</scope>
    <source>
        <strain evidence="1">DBVPG 5303</strain>
    </source>
</reference>
<keyword evidence="2" id="KW-1185">Reference proteome</keyword>
<proteinExistence type="predicted"/>
<gene>
    <name evidence="1" type="ORF">QFC24_004796</name>
</gene>
<dbReference type="EMBL" id="JASBWV010000018">
    <property type="protein sequence ID" value="KAJ9121123.1"/>
    <property type="molecule type" value="Genomic_DNA"/>
</dbReference>